<dbReference type="GO" id="GO:0005768">
    <property type="term" value="C:endosome"/>
    <property type="evidence" value="ECO:0007669"/>
    <property type="project" value="TreeGrafter"/>
</dbReference>
<evidence type="ECO:0000256" key="4">
    <source>
        <dbReference type="ARBA" id="ARBA00023034"/>
    </source>
</evidence>
<evidence type="ECO:0000313" key="8">
    <source>
        <dbReference type="EMBL" id="CAA2971080.1"/>
    </source>
</evidence>
<evidence type="ECO:0000256" key="5">
    <source>
        <dbReference type="ARBA" id="ARBA00023329"/>
    </source>
</evidence>
<feature type="compositionally biased region" description="Polar residues" evidence="6">
    <location>
        <begin position="404"/>
        <end position="413"/>
    </location>
</feature>
<organism evidence="8 9">
    <name type="scientific">Olea europaea subsp. europaea</name>
    <dbReference type="NCBI Taxonomy" id="158383"/>
    <lineage>
        <taxon>Eukaryota</taxon>
        <taxon>Viridiplantae</taxon>
        <taxon>Streptophyta</taxon>
        <taxon>Embryophyta</taxon>
        <taxon>Tracheophyta</taxon>
        <taxon>Spermatophyta</taxon>
        <taxon>Magnoliopsida</taxon>
        <taxon>eudicotyledons</taxon>
        <taxon>Gunneridae</taxon>
        <taxon>Pentapetalae</taxon>
        <taxon>asterids</taxon>
        <taxon>lamiids</taxon>
        <taxon>Lamiales</taxon>
        <taxon>Oleaceae</taxon>
        <taxon>Oleeae</taxon>
        <taxon>Olea</taxon>
    </lineage>
</organism>
<dbReference type="PROSITE" id="PS50942">
    <property type="entry name" value="ENTH"/>
    <property type="match status" value="1"/>
</dbReference>
<dbReference type="GO" id="GO:0030125">
    <property type="term" value="C:clathrin vesicle coat"/>
    <property type="evidence" value="ECO:0007669"/>
    <property type="project" value="TreeGrafter"/>
</dbReference>
<dbReference type="PANTHER" id="PTHR12276:SF91">
    <property type="entry name" value="CLATHRIN INTERACTOR EPSIN 2-RELATED"/>
    <property type="match status" value="1"/>
</dbReference>
<feature type="compositionally biased region" description="Low complexity" evidence="6">
    <location>
        <begin position="482"/>
        <end position="495"/>
    </location>
</feature>
<dbReference type="GO" id="GO:0005886">
    <property type="term" value="C:plasma membrane"/>
    <property type="evidence" value="ECO:0007669"/>
    <property type="project" value="TreeGrafter"/>
</dbReference>
<name>A0A8S0QYB4_OLEEU</name>
<dbReference type="GO" id="GO:0030276">
    <property type="term" value="F:clathrin binding"/>
    <property type="evidence" value="ECO:0007669"/>
    <property type="project" value="TreeGrafter"/>
</dbReference>
<comment type="similarity">
    <text evidence="3">Belongs to the epsin family.</text>
</comment>
<dbReference type="InterPro" id="IPR013809">
    <property type="entry name" value="ENTH"/>
</dbReference>
<dbReference type="PANTHER" id="PTHR12276">
    <property type="entry name" value="EPSIN/ENT-RELATED"/>
    <property type="match status" value="1"/>
</dbReference>
<keyword evidence="4" id="KW-0333">Golgi apparatus</keyword>
<proteinExistence type="inferred from homology"/>
<dbReference type="CDD" id="cd03571">
    <property type="entry name" value="ENTH"/>
    <property type="match status" value="1"/>
</dbReference>
<dbReference type="SMART" id="SM00273">
    <property type="entry name" value="ENTH"/>
    <property type="match status" value="1"/>
</dbReference>
<dbReference type="Gene3D" id="1.25.40.90">
    <property type="match status" value="1"/>
</dbReference>
<dbReference type="GO" id="GO:0005794">
    <property type="term" value="C:Golgi apparatus"/>
    <property type="evidence" value="ECO:0007669"/>
    <property type="project" value="UniProtKB-SubCell"/>
</dbReference>
<feature type="compositionally biased region" description="Basic and acidic residues" evidence="6">
    <location>
        <begin position="182"/>
        <end position="251"/>
    </location>
</feature>
<protein>
    <recommendedName>
        <fullName evidence="7">ENTH domain-containing protein</fullName>
    </recommendedName>
</protein>
<dbReference type="AlphaFoldDB" id="A0A8S0QYB4"/>
<evidence type="ECO:0000256" key="1">
    <source>
        <dbReference type="ARBA" id="ARBA00004132"/>
    </source>
</evidence>
<reference evidence="8 9" key="1">
    <citation type="submission" date="2019-12" db="EMBL/GenBank/DDBJ databases">
        <authorList>
            <person name="Alioto T."/>
            <person name="Alioto T."/>
            <person name="Gomez Garrido J."/>
        </authorList>
    </citation>
    <scope>NUCLEOTIDE SEQUENCE [LARGE SCALE GENOMIC DNA]</scope>
</reference>
<gene>
    <name evidence="8" type="ORF">OLEA9_A008592</name>
</gene>
<feature type="compositionally biased region" description="Polar residues" evidence="6">
    <location>
        <begin position="435"/>
        <end position="453"/>
    </location>
</feature>
<feature type="region of interest" description="Disordered" evidence="6">
    <location>
        <begin position="555"/>
        <end position="640"/>
    </location>
</feature>
<feature type="compositionally biased region" description="Polar residues" evidence="6">
    <location>
        <begin position="467"/>
        <end position="481"/>
    </location>
</feature>
<feature type="compositionally biased region" description="Low complexity" evidence="6">
    <location>
        <begin position="338"/>
        <end position="373"/>
    </location>
</feature>
<feature type="domain" description="ENTH" evidence="7">
    <location>
        <begin position="18"/>
        <end position="150"/>
    </location>
</feature>
<dbReference type="OrthoDB" id="4033880at2759"/>
<evidence type="ECO:0000256" key="2">
    <source>
        <dbReference type="ARBA" id="ARBA00004555"/>
    </source>
</evidence>
<dbReference type="Pfam" id="PF01417">
    <property type="entry name" value="ENTH"/>
    <property type="match status" value="1"/>
</dbReference>
<keyword evidence="5" id="KW-0968">Cytoplasmic vesicle</keyword>
<comment type="subcellular location">
    <subcellularLocation>
        <location evidence="1">Cytoplasmic vesicle</location>
        <location evidence="1">Clathrin-coated vesicle</location>
    </subcellularLocation>
    <subcellularLocation>
        <location evidence="2">Golgi apparatus</location>
    </subcellularLocation>
</comment>
<feature type="compositionally biased region" description="Basic and acidic residues" evidence="6">
    <location>
        <begin position="382"/>
        <end position="394"/>
    </location>
</feature>
<feature type="compositionally biased region" description="Polar residues" evidence="6">
    <location>
        <begin position="592"/>
        <end position="605"/>
    </location>
</feature>
<feature type="compositionally biased region" description="Basic and acidic residues" evidence="6">
    <location>
        <begin position="262"/>
        <end position="273"/>
    </location>
</feature>
<keyword evidence="9" id="KW-1185">Reference proteome</keyword>
<feature type="region of interest" description="Disordered" evidence="6">
    <location>
        <begin position="149"/>
        <end position="414"/>
    </location>
</feature>
<dbReference type="Proteomes" id="UP000594638">
    <property type="component" value="Unassembled WGS sequence"/>
</dbReference>
<dbReference type="Gramene" id="OE9A008592T2">
    <property type="protein sequence ID" value="OE9A008592C2"/>
    <property type="gene ID" value="OE9A008592"/>
</dbReference>
<dbReference type="GO" id="GO:0006897">
    <property type="term" value="P:endocytosis"/>
    <property type="evidence" value="ECO:0007669"/>
    <property type="project" value="TreeGrafter"/>
</dbReference>
<feature type="compositionally biased region" description="Polar residues" evidence="6">
    <location>
        <begin position="555"/>
        <end position="579"/>
    </location>
</feature>
<dbReference type="SUPFAM" id="SSF48464">
    <property type="entry name" value="ENTH/VHS domain"/>
    <property type="match status" value="1"/>
</dbReference>
<evidence type="ECO:0000256" key="6">
    <source>
        <dbReference type="SAM" id="MobiDB-lite"/>
    </source>
</evidence>
<feature type="compositionally biased region" description="Polar residues" evidence="6">
    <location>
        <begin position="630"/>
        <end position="640"/>
    </location>
</feature>
<dbReference type="InterPro" id="IPR008942">
    <property type="entry name" value="ENTH_VHS"/>
</dbReference>
<dbReference type="GO" id="GO:0005543">
    <property type="term" value="F:phospholipid binding"/>
    <property type="evidence" value="ECO:0007669"/>
    <property type="project" value="TreeGrafter"/>
</dbReference>
<comment type="caution">
    <text evidence="8">The sequence shown here is derived from an EMBL/GenBank/DDBJ whole genome shotgun (WGS) entry which is preliminary data.</text>
</comment>
<dbReference type="FunFam" id="1.25.40.90:FF:000006">
    <property type="entry name" value="Clathrin interactor 1"/>
    <property type="match status" value="1"/>
</dbReference>
<evidence type="ECO:0000313" key="9">
    <source>
        <dbReference type="Proteomes" id="UP000594638"/>
    </source>
</evidence>
<evidence type="ECO:0000259" key="7">
    <source>
        <dbReference type="PROSITE" id="PS50942"/>
    </source>
</evidence>
<evidence type="ECO:0000256" key="3">
    <source>
        <dbReference type="ARBA" id="ARBA00010130"/>
    </source>
</evidence>
<feature type="compositionally biased region" description="Basic and acidic residues" evidence="6">
    <location>
        <begin position="149"/>
        <end position="161"/>
    </location>
</feature>
<sequence length="835" mass="89475">MKKAFDQTVREIKREVNKKVLKVPSIEQKVLDATSNEPWGPHGSLLADIAQATRNYHEYQMIMSIIWKRINDTGKNWRHVYKALTVLEYLVAHGSERVIDEIREHSYQISTLSDFQYIDSSGRDQGNNVRKKSQSLVVLVNDKERIQEVRQKAAANRDKYRNTSMGNMYRPGSYSSGGGYGDRYDEDRYGSRDDERNGYGREREWGQRDDDRYGRYGDSYGRDGDGYNREYEERSGRGGYRDDDYPGRSRSIDNYQYGSRSRSADRDRDRSYEDDGQYSSRGSGARADDHSQDGSTMGRPFDRKYSEQNLNAPPSYEEAVNGGRSPTYSERDGERSQASAPKASSPPSSASPSNATAAASSLPPLASPSAPTSAPAPAPAPDNKKVDGFDEFDPRGLAAPTMPNVATPTTSGGTEMDLLDSLALVPVTQITTSEADASVNSSHGPAHLTTPSQPFDDPFGDGPFKAVTSTNSVPAPQQINTSTSSFHPSSSQSSGPPQPVPQNATTEFGGAQSPQQDLSTLNQDFDMLADILPPSGSSLPDNLQTGYSIPVSQPALQSGFASQPGQPSLQTSYPLQPGQSVPMAPAFPTLAGQASQTFPTQSGQPASLAGFPSQMDPSQSGIKTPHVGQSADSNANFYGGQFSSAHGTQSVLPASTMSTAIVPQPSKDKFETKSTVWADTLSRGLVNLNISGPKTNPLADIGVDFEAINRKDRRMEKPTASTPTSNVTMGKAMGSGSGIGRAGAGSLRPAPNPIMGSGMGIGTTGQPGVSIGMGGYGVNSQPMGNMGMGMNMGIGQGVHMQQQTGFPPVTRPGGYNYNPMTGTGNFNQQQYGGGY</sequence>
<feature type="region of interest" description="Disordered" evidence="6">
    <location>
        <begin position="435"/>
        <end position="517"/>
    </location>
</feature>
<accession>A0A8S0QYB4</accession>
<dbReference type="EMBL" id="CACTIH010001995">
    <property type="protein sequence ID" value="CAA2971080.1"/>
    <property type="molecule type" value="Genomic_DNA"/>
</dbReference>